<dbReference type="PANTHER" id="PTHR30193">
    <property type="entry name" value="ABC TRANSPORTER PERMEASE PROTEIN"/>
    <property type="match status" value="1"/>
</dbReference>
<evidence type="ECO:0000313" key="10">
    <source>
        <dbReference type="Proteomes" id="UP000612362"/>
    </source>
</evidence>
<keyword evidence="3" id="KW-1003">Cell membrane</keyword>
<name>A0A8J3MNG4_9CHLR</name>
<keyword evidence="4 7" id="KW-0812">Transmembrane</keyword>
<dbReference type="PANTHER" id="PTHR30193:SF37">
    <property type="entry name" value="INNER MEMBRANE ABC TRANSPORTER PERMEASE PROTEIN YCJO"/>
    <property type="match status" value="1"/>
</dbReference>
<keyword evidence="2 7" id="KW-0813">Transport</keyword>
<feature type="transmembrane region" description="Helical" evidence="7">
    <location>
        <begin position="226"/>
        <end position="246"/>
    </location>
</feature>
<comment type="subcellular location">
    <subcellularLocation>
        <location evidence="1 7">Cell membrane</location>
        <topology evidence="1 7">Multi-pass membrane protein</topology>
    </subcellularLocation>
</comment>
<keyword evidence="6 7" id="KW-0472">Membrane</keyword>
<comment type="caution">
    <text evidence="9">The sequence shown here is derived from an EMBL/GenBank/DDBJ whole genome shotgun (WGS) entry which is preliminary data.</text>
</comment>
<dbReference type="InterPro" id="IPR051393">
    <property type="entry name" value="ABC_transporter_permease"/>
</dbReference>
<evidence type="ECO:0000313" key="9">
    <source>
        <dbReference type="EMBL" id="GHO42717.1"/>
    </source>
</evidence>
<organism evidence="9 10">
    <name type="scientific">Ktedonospora formicarum</name>
    <dbReference type="NCBI Taxonomy" id="2778364"/>
    <lineage>
        <taxon>Bacteria</taxon>
        <taxon>Bacillati</taxon>
        <taxon>Chloroflexota</taxon>
        <taxon>Ktedonobacteria</taxon>
        <taxon>Ktedonobacterales</taxon>
        <taxon>Ktedonobacteraceae</taxon>
        <taxon>Ktedonospora</taxon>
    </lineage>
</organism>
<evidence type="ECO:0000256" key="1">
    <source>
        <dbReference type="ARBA" id="ARBA00004651"/>
    </source>
</evidence>
<comment type="similarity">
    <text evidence="7">Belongs to the binding-protein-dependent transport system permease family.</text>
</comment>
<dbReference type="Gene3D" id="1.10.3720.10">
    <property type="entry name" value="MetI-like"/>
    <property type="match status" value="1"/>
</dbReference>
<evidence type="ECO:0000259" key="8">
    <source>
        <dbReference type="PROSITE" id="PS50928"/>
    </source>
</evidence>
<keyword evidence="10" id="KW-1185">Reference proteome</keyword>
<keyword evidence="5 7" id="KW-1133">Transmembrane helix</keyword>
<evidence type="ECO:0000256" key="4">
    <source>
        <dbReference type="ARBA" id="ARBA00022692"/>
    </source>
</evidence>
<evidence type="ECO:0000256" key="2">
    <source>
        <dbReference type="ARBA" id="ARBA00022448"/>
    </source>
</evidence>
<feature type="transmembrane region" description="Helical" evidence="7">
    <location>
        <begin position="291"/>
        <end position="309"/>
    </location>
</feature>
<protein>
    <submittedName>
        <fullName evidence="9">Sugar ABC transporter permease</fullName>
    </submittedName>
</protein>
<dbReference type="InterPro" id="IPR035906">
    <property type="entry name" value="MetI-like_sf"/>
</dbReference>
<dbReference type="InterPro" id="IPR000515">
    <property type="entry name" value="MetI-like"/>
</dbReference>
<evidence type="ECO:0000256" key="3">
    <source>
        <dbReference type="ARBA" id="ARBA00022475"/>
    </source>
</evidence>
<feature type="transmembrane region" description="Helical" evidence="7">
    <location>
        <begin position="129"/>
        <end position="151"/>
    </location>
</feature>
<dbReference type="GO" id="GO:0005886">
    <property type="term" value="C:plasma membrane"/>
    <property type="evidence" value="ECO:0007669"/>
    <property type="project" value="UniProtKB-SubCell"/>
</dbReference>
<feature type="transmembrane region" description="Helical" evidence="7">
    <location>
        <begin position="96"/>
        <end position="117"/>
    </location>
</feature>
<dbReference type="Pfam" id="PF00528">
    <property type="entry name" value="BPD_transp_1"/>
    <property type="match status" value="1"/>
</dbReference>
<accession>A0A8J3MNG4</accession>
<dbReference type="SUPFAM" id="SSF161098">
    <property type="entry name" value="MetI-like"/>
    <property type="match status" value="1"/>
</dbReference>
<reference evidence="9" key="1">
    <citation type="submission" date="2020-10" db="EMBL/GenBank/DDBJ databases">
        <title>Taxonomic study of unclassified bacteria belonging to the class Ktedonobacteria.</title>
        <authorList>
            <person name="Yabe S."/>
            <person name="Wang C.M."/>
            <person name="Zheng Y."/>
            <person name="Sakai Y."/>
            <person name="Cavaletti L."/>
            <person name="Monciardini P."/>
            <person name="Donadio S."/>
        </authorList>
    </citation>
    <scope>NUCLEOTIDE SEQUENCE</scope>
    <source>
        <strain evidence="9">SOSP1-1</strain>
    </source>
</reference>
<proteinExistence type="inferred from homology"/>
<evidence type="ECO:0000256" key="6">
    <source>
        <dbReference type="ARBA" id="ARBA00023136"/>
    </source>
</evidence>
<feature type="domain" description="ABC transmembrane type-1" evidence="8">
    <location>
        <begin position="92"/>
        <end position="305"/>
    </location>
</feature>
<sequence length="315" mass="35340">MSEVSLEKQAGKRQRGPVASLQRFFKAHGWGYAFIIPSMLAFIIFILIPVIWAFVISFQSYSFTLFWNGKWAGFNNYINAFTTSSGIFGAAIRNTLYYTVITVTANILIALILASLIQGRSKGWRTFFLAAYYLPAVTSVVIIAITWRWIYNSEYGFLNYLLGLVHIAPVRWLSDPNIVLNSITLSTVLTIPATGVVLFNAAMGSIPPEFYEAAKLDGAGALRRWWHITLPLIKPTTLYLVVLYTIASFEVFEKVFVMVPAGVGDGSQVIVTQIYQNGFQQFRYGIASAQAFVLFLMIASVALVQFRFFKSDVEY</sequence>
<dbReference type="GO" id="GO:0055085">
    <property type="term" value="P:transmembrane transport"/>
    <property type="evidence" value="ECO:0007669"/>
    <property type="project" value="InterPro"/>
</dbReference>
<feature type="transmembrane region" description="Helical" evidence="7">
    <location>
        <begin position="185"/>
        <end position="206"/>
    </location>
</feature>
<dbReference type="CDD" id="cd06261">
    <property type="entry name" value="TM_PBP2"/>
    <property type="match status" value="1"/>
</dbReference>
<dbReference type="EMBL" id="BNJF01000001">
    <property type="protein sequence ID" value="GHO42717.1"/>
    <property type="molecule type" value="Genomic_DNA"/>
</dbReference>
<dbReference type="RefSeq" id="WP_220192228.1">
    <property type="nucleotide sequence ID" value="NZ_BNJF01000001.1"/>
</dbReference>
<gene>
    <name evidence="9" type="ORF">KSX_08800</name>
</gene>
<evidence type="ECO:0000256" key="5">
    <source>
        <dbReference type="ARBA" id="ARBA00022989"/>
    </source>
</evidence>
<evidence type="ECO:0000256" key="7">
    <source>
        <dbReference type="RuleBase" id="RU363032"/>
    </source>
</evidence>
<feature type="transmembrane region" description="Helical" evidence="7">
    <location>
        <begin position="30"/>
        <end position="55"/>
    </location>
</feature>
<dbReference type="PROSITE" id="PS50928">
    <property type="entry name" value="ABC_TM1"/>
    <property type="match status" value="1"/>
</dbReference>
<dbReference type="Proteomes" id="UP000612362">
    <property type="component" value="Unassembled WGS sequence"/>
</dbReference>
<dbReference type="AlphaFoldDB" id="A0A8J3MNG4"/>